<feature type="region of interest" description="Disordered" evidence="1">
    <location>
        <begin position="476"/>
        <end position="500"/>
    </location>
</feature>
<evidence type="ECO:0000256" key="1">
    <source>
        <dbReference type="SAM" id="MobiDB-lite"/>
    </source>
</evidence>
<reference evidence="4" key="1">
    <citation type="journal article" date="2021" name="BMC Genomics">
        <title>Chromosome-level genome assembly and manually-curated proteome of model necrotroph Parastagonospora nodorum Sn15 reveals a genome-wide trove of candidate effector homologs, and redundancy of virulence-related functions within an accessory chromosome.</title>
        <authorList>
            <person name="Bertazzoni S."/>
            <person name="Jones D.A.B."/>
            <person name="Phan H.T."/>
            <person name="Tan K.-C."/>
            <person name="Hane J.K."/>
        </authorList>
    </citation>
    <scope>NUCLEOTIDE SEQUENCE [LARGE SCALE GENOMIC DNA]</scope>
    <source>
        <strain evidence="4">SN15 / ATCC MYA-4574 / FGSC 10173)</strain>
    </source>
</reference>
<sequence>MYRSVQLSTLLSLASLGFAQLPAIIPFSVVGGLDGCSAGAEYNAGGSIQVNGFDIKVPKNLIVQFPTVFAPFKDLCGAGAGGFETTVVGNIVDGTILAGQISVAQRFGLEASQGYITAINSDGSLSISGGVRVRINDPDGLFGPKVDTAPMWVADTGSPSVASFSGFPMCIPYPGNTDKCLSSNRGTGQSFTAPDPLRMVPLKVGDYIEYSGLKAGANEILASDITCISLHITTQGTDAPNYIRLEDMLIGVPDSAANVEFADIKVVGFLSNCANAIVTISAIDVDPCTGKETYRPIGTATPKAETRCKFDTKIATQAQAPYTREYRITTNTPVKETKDGIQAGEYIMAVSEWIFPEVDVPGTNPPPFPFKDIRDLVQGTVLDGKQYGPLSPFPGVAPPAPSKSCNPSDLLDPNASASASASATASATSQPTSDAQVVSPVAAVAQIASAQRVGTSFLLVGSNTETNVSSSDLTFKWSQTSPSSPSASITNGGSPNATVSAPKVTTETSFVFELLVSLKSNSSISSKANVTVKINPTMNDTVTLDTYTWDSKQSGTITVACTTNVINGDNKKMELWLNNGGSKISMTQNGAGKWFYSSNKVNRPTNLKCVSDLKGESALKTGTQTTARRRRYVSW</sequence>
<dbReference type="Proteomes" id="UP000663193">
    <property type="component" value="Chromosome 15"/>
</dbReference>
<keyword evidence="2" id="KW-0732">Signal</keyword>
<feature type="signal peptide" evidence="2">
    <location>
        <begin position="1"/>
        <end position="19"/>
    </location>
</feature>
<feature type="compositionally biased region" description="Low complexity" evidence="1">
    <location>
        <begin position="478"/>
        <end position="488"/>
    </location>
</feature>
<dbReference type="InterPro" id="IPR013783">
    <property type="entry name" value="Ig-like_fold"/>
</dbReference>
<protein>
    <recommendedName>
        <fullName evidence="5">Ig-like domain-containing protein</fullName>
    </recommendedName>
</protein>
<evidence type="ECO:0000256" key="2">
    <source>
        <dbReference type="SAM" id="SignalP"/>
    </source>
</evidence>
<feature type="region of interest" description="Disordered" evidence="1">
    <location>
        <begin position="388"/>
        <end position="433"/>
    </location>
</feature>
<dbReference type="OrthoDB" id="2129641at2759"/>
<organism evidence="3 4">
    <name type="scientific">Phaeosphaeria nodorum (strain SN15 / ATCC MYA-4574 / FGSC 10173)</name>
    <name type="common">Glume blotch fungus</name>
    <name type="synonym">Parastagonospora nodorum</name>
    <dbReference type="NCBI Taxonomy" id="321614"/>
    <lineage>
        <taxon>Eukaryota</taxon>
        <taxon>Fungi</taxon>
        <taxon>Dikarya</taxon>
        <taxon>Ascomycota</taxon>
        <taxon>Pezizomycotina</taxon>
        <taxon>Dothideomycetes</taxon>
        <taxon>Pleosporomycetidae</taxon>
        <taxon>Pleosporales</taxon>
        <taxon>Pleosporineae</taxon>
        <taxon>Phaeosphaeriaceae</taxon>
        <taxon>Parastagonospora</taxon>
    </lineage>
</organism>
<name>A0A7U2I6K6_PHANO</name>
<dbReference type="VEuPathDB" id="FungiDB:JI435_103540"/>
<proteinExistence type="predicted"/>
<dbReference type="EMBL" id="CP069037">
    <property type="protein sequence ID" value="QRD03604.1"/>
    <property type="molecule type" value="Genomic_DNA"/>
</dbReference>
<evidence type="ECO:0000313" key="3">
    <source>
        <dbReference type="EMBL" id="QRD03604.1"/>
    </source>
</evidence>
<gene>
    <name evidence="3" type="ORF">JI435_103540</name>
</gene>
<evidence type="ECO:0000313" key="4">
    <source>
        <dbReference type="Proteomes" id="UP000663193"/>
    </source>
</evidence>
<dbReference type="AlphaFoldDB" id="A0A7U2I6K6"/>
<feature type="compositionally biased region" description="Polar residues" evidence="1">
    <location>
        <begin position="489"/>
        <end position="500"/>
    </location>
</feature>
<accession>A0A7U2I6K6</accession>
<feature type="chain" id="PRO_5031395499" description="Ig-like domain-containing protein" evidence="2">
    <location>
        <begin position="20"/>
        <end position="635"/>
    </location>
</feature>
<evidence type="ECO:0008006" key="5">
    <source>
        <dbReference type="Google" id="ProtNLM"/>
    </source>
</evidence>
<keyword evidence="4" id="KW-1185">Reference proteome</keyword>
<dbReference type="Gene3D" id="2.60.40.10">
    <property type="entry name" value="Immunoglobulins"/>
    <property type="match status" value="1"/>
</dbReference>
<feature type="compositionally biased region" description="Pro residues" evidence="1">
    <location>
        <begin position="391"/>
        <end position="401"/>
    </location>
</feature>
<feature type="compositionally biased region" description="Low complexity" evidence="1">
    <location>
        <begin position="415"/>
        <end position="433"/>
    </location>
</feature>